<evidence type="ECO:0000256" key="10">
    <source>
        <dbReference type="RuleBase" id="RU003691"/>
    </source>
</evidence>
<keyword evidence="5 10" id="KW-0560">Oxidoreductase</keyword>
<evidence type="ECO:0000256" key="2">
    <source>
        <dbReference type="ARBA" id="ARBA00022630"/>
    </source>
</evidence>
<dbReference type="PANTHER" id="PTHR43014:SF2">
    <property type="entry name" value="MERCURIC REDUCTASE"/>
    <property type="match status" value="1"/>
</dbReference>
<reference evidence="13 14" key="1">
    <citation type="submission" date="2018-03" db="EMBL/GenBank/DDBJ databases">
        <title>The draft genome of Mesorhizobium soli JCM 19897.</title>
        <authorList>
            <person name="Li L."/>
            <person name="Liu L."/>
            <person name="Liang L."/>
            <person name="Wang T."/>
            <person name="Zhang X."/>
        </authorList>
    </citation>
    <scope>NUCLEOTIDE SEQUENCE [LARGE SCALE GENOMIC DNA]</scope>
    <source>
        <strain evidence="13 14">JCM 19897</strain>
    </source>
</reference>
<dbReference type="SUPFAM" id="SSF55424">
    <property type="entry name" value="FAD/NAD-linked reductases, dimerisation (C-terminal) domain"/>
    <property type="match status" value="1"/>
</dbReference>
<dbReference type="InterPro" id="IPR036188">
    <property type="entry name" value="FAD/NAD-bd_sf"/>
</dbReference>
<evidence type="ECO:0000259" key="12">
    <source>
        <dbReference type="Pfam" id="PF07992"/>
    </source>
</evidence>
<dbReference type="InterPro" id="IPR004099">
    <property type="entry name" value="Pyr_nucl-diS_OxRdtase_dimer"/>
</dbReference>
<evidence type="ECO:0000256" key="5">
    <source>
        <dbReference type="ARBA" id="ARBA00023002"/>
    </source>
</evidence>
<dbReference type="Proteomes" id="UP000240653">
    <property type="component" value="Unassembled WGS sequence"/>
</dbReference>
<dbReference type="GO" id="GO:0016668">
    <property type="term" value="F:oxidoreductase activity, acting on a sulfur group of donors, NAD(P) as acceptor"/>
    <property type="evidence" value="ECO:0007669"/>
    <property type="project" value="InterPro"/>
</dbReference>
<dbReference type="PRINTS" id="PR00411">
    <property type="entry name" value="PNDRDTASEI"/>
</dbReference>
<dbReference type="GO" id="GO:0003955">
    <property type="term" value="F:NAD(P)H dehydrogenase (quinone) activity"/>
    <property type="evidence" value="ECO:0007669"/>
    <property type="project" value="TreeGrafter"/>
</dbReference>
<feature type="domain" description="FAD/NAD(P)-binding" evidence="12">
    <location>
        <begin position="8"/>
        <end position="319"/>
    </location>
</feature>
<evidence type="ECO:0000256" key="4">
    <source>
        <dbReference type="ARBA" id="ARBA00022857"/>
    </source>
</evidence>
<keyword evidence="6" id="KW-1015">Disulfide bond</keyword>
<dbReference type="PRINTS" id="PR00368">
    <property type="entry name" value="FADPNR"/>
</dbReference>
<dbReference type="PANTHER" id="PTHR43014">
    <property type="entry name" value="MERCURIC REDUCTASE"/>
    <property type="match status" value="1"/>
</dbReference>
<evidence type="ECO:0000256" key="6">
    <source>
        <dbReference type="ARBA" id="ARBA00023157"/>
    </source>
</evidence>
<dbReference type="InterPro" id="IPR023753">
    <property type="entry name" value="FAD/NAD-binding_dom"/>
</dbReference>
<dbReference type="InterPro" id="IPR001100">
    <property type="entry name" value="Pyr_nuc-diS_OxRdtase"/>
</dbReference>
<accession>A0A2P7S4L5</accession>
<evidence type="ECO:0000256" key="7">
    <source>
        <dbReference type="ARBA" id="ARBA00023284"/>
    </source>
</evidence>
<protein>
    <submittedName>
        <fullName evidence="13">Dihydrolipoamide dehydrogenase</fullName>
    </submittedName>
</protein>
<keyword evidence="7 10" id="KW-0676">Redox-active center</keyword>
<feature type="binding site" evidence="8">
    <location>
        <position position="117"/>
    </location>
    <ligand>
        <name>FAD</name>
        <dbReference type="ChEBI" id="CHEBI:57692"/>
    </ligand>
</feature>
<dbReference type="RefSeq" id="WP_106726281.1">
    <property type="nucleotide sequence ID" value="NZ_PXYL01000014.1"/>
</dbReference>
<feature type="disulfide bond" description="Redox-active" evidence="9">
    <location>
        <begin position="44"/>
        <end position="49"/>
    </location>
</feature>
<evidence type="ECO:0000256" key="9">
    <source>
        <dbReference type="PIRSR" id="PIRSR000350-4"/>
    </source>
</evidence>
<dbReference type="Pfam" id="PF07992">
    <property type="entry name" value="Pyr_redox_2"/>
    <property type="match status" value="1"/>
</dbReference>
<keyword evidence="14" id="KW-1185">Reference proteome</keyword>
<name>A0A2P7S4L5_9HYPH</name>
<evidence type="ECO:0000313" key="13">
    <source>
        <dbReference type="EMBL" id="PSJ57381.1"/>
    </source>
</evidence>
<dbReference type="Gene3D" id="3.50.50.60">
    <property type="entry name" value="FAD/NAD(P)-binding domain"/>
    <property type="match status" value="2"/>
</dbReference>
<keyword evidence="8" id="KW-0520">NAD</keyword>
<feature type="binding site" evidence="8">
    <location>
        <position position="53"/>
    </location>
    <ligand>
        <name>FAD</name>
        <dbReference type="ChEBI" id="CHEBI:57692"/>
    </ligand>
</feature>
<dbReference type="EMBL" id="PXYL01000014">
    <property type="protein sequence ID" value="PSJ57381.1"/>
    <property type="molecule type" value="Genomic_DNA"/>
</dbReference>
<dbReference type="AlphaFoldDB" id="A0A2P7S4L5"/>
<feature type="domain" description="Pyridine nucleotide-disulphide oxidoreductase dimerisation" evidence="11">
    <location>
        <begin position="343"/>
        <end position="450"/>
    </location>
</feature>
<organism evidence="13 14">
    <name type="scientific">Pseudaminobacter soli</name>
    <name type="common">ex Li et al. 2025</name>
    <dbReference type="NCBI Taxonomy" id="1295366"/>
    <lineage>
        <taxon>Bacteria</taxon>
        <taxon>Pseudomonadati</taxon>
        <taxon>Pseudomonadota</taxon>
        <taxon>Alphaproteobacteria</taxon>
        <taxon>Hyphomicrobiales</taxon>
        <taxon>Phyllobacteriaceae</taxon>
        <taxon>Pseudaminobacter</taxon>
    </lineage>
</organism>
<keyword evidence="2 10" id="KW-0285">Flavoprotein</keyword>
<dbReference type="Gene3D" id="3.30.390.30">
    <property type="match status" value="1"/>
</dbReference>
<dbReference type="PROSITE" id="PS00076">
    <property type="entry name" value="PYRIDINE_REDOX_1"/>
    <property type="match status" value="1"/>
</dbReference>
<evidence type="ECO:0000259" key="11">
    <source>
        <dbReference type="Pfam" id="PF02852"/>
    </source>
</evidence>
<dbReference type="FunFam" id="3.30.390.30:FF:000001">
    <property type="entry name" value="Dihydrolipoyl dehydrogenase"/>
    <property type="match status" value="1"/>
</dbReference>
<proteinExistence type="inferred from homology"/>
<feature type="binding site" evidence="8">
    <location>
        <position position="308"/>
    </location>
    <ligand>
        <name>FAD</name>
        <dbReference type="ChEBI" id="CHEBI:57692"/>
    </ligand>
</feature>
<dbReference type="SUPFAM" id="SSF51905">
    <property type="entry name" value="FAD/NAD(P)-binding domain"/>
    <property type="match status" value="1"/>
</dbReference>
<dbReference type="InterPro" id="IPR012999">
    <property type="entry name" value="Pyr_OxRdtase_I_AS"/>
</dbReference>
<comment type="caution">
    <text evidence="13">The sequence shown here is derived from an EMBL/GenBank/DDBJ whole genome shotgun (WGS) entry which is preliminary data.</text>
</comment>
<keyword evidence="3 8" id="KW-0274">FAD</keyword>
<comment type="cofactor">
    <cofactor evidence="8">
        <name>FAD</name>
        <dbReference type="ChEBI" id="CHEBI:57692"/>
    </cofactor>
    <text evidence="8">Binds 1 FAD per subunit.</text>
</comment>
<comment type="similarity">
    <text evidence="1 10">Belongs to the class-I pyridine nucleotide-disulfide oxidoreductase family.</text>
</comment>
<dbReference type="GO" id="GO:0050660">
    <property type="term" value="F:flavin adenine dinucleotide binding"/>
    <property type="evidence" value="ECO:0007669"/>
    <property type="project" value="TreeGrafter"/>
</dbReference>
<keyword evidence="8" id="KW-0547">Nucleotide-binding</keyword>
<feature type="binding site" evidence="8">
    <location>
        <begin position="141"/>
        <end position="143"/>
    </location>
    <ligand>
        <name>FAD</name>
        <dbReference type="ChEBI" id="CHEBI:57692"/>
    </ligand>
</feature>
<evidence type="ECO:0000256" key="3">
    <source>
        <dbReference type="ARBA" id="ARBA00022827"/>
    </source>
</evidence>
<feature type="binding site" evidence="8">
    <location>
        <position position="268"/>
    </location>
    <ligand>
        <name>NAD(+)</name>
        <dbReference type="ChEBI" id="CHEBI:57540"/>
    </ligand>
</feature>
<sequence>MTTTLTPDICVIGAGSGGLSVAAAAAAFGVDVVLVERGKMGGDCLNYGCVPSKALIAAARHAQAMRDGTPLGIGAVEPEIDFEAVHRHVHEAIAAIAPNDSAERFNALGVHVIRAEGQFRDLQTLVAGDIEIQARYFVLATGSSPFVPPIPGLDKSDYLTNETIFDLTARPEHLIIIGGGAIGMELAQAYKRLGSMVTVIEIATALGKEDPELAAIVLKQIRDEGVVIHERTEITRIVQHGLGSVQLSLKSGDGSETIEGTHLLVAAGRVPNLRGMGLDKAGVVHGEWGLQVDSRLRTSNRRIYAVGDATGLQQYTHAANYHAGLVVRSILFRLPARERRNIVPRVTFTEPELAHIGLTEAEATKAYKSIRVARWPYAENDRARTEHRTHGHIKVIASPRGRILGVSIVGAQAGELIGVWALALSKNLTLRDVASYVPPYPTLGEIGKRAAVAYFTPMARKPLVRRLVNLLRKFD</sequence>
<evidence type="ECO:0000256" key="8">
    <source>
        <dbReference type="PIRSR" id="PIRSR000350-3"/>
    </source>
</evidence>
<keyword evidence="4" id="KW-0521">NADP</keyword>
<dbReference type="Pfam" id="PF02852">
    <property type="entry name" value="Pyr_redox_dim"/>
    <property type="match status" value="1"/>
</dbReference>
<gene>
    <name evidence="13" type="ORF">C7I85_22615</name>
</gene>
<feature type="binding site" evidence="8">
    <location>
        <begin position="178"/>
        <end position="185"/>
    </location>
    <ligand>
        <name>NAD(+)</name>
        <dbReference type="ChEBI" id="CHEBI:57540"/>
    </ligand>
</feature>
<evidence type="ECO:0000256" key="1">
    <source>
        <dbReference type="ARBA" id="ARBA00007532"/>
    </source>
</evidence>
<dbReference type="InterPro" id="IPR016156">
    <property type="entry name" value="FAD/NAD-linked_Rdtase_dimer_sf"/>
</dbReference>
<dbReference type="OrthoDB" id="9781772at2"/>
<feature type="binding site" evidence="8">
    <location>
        <position position="201"/>
    </location>
    <ligand>
        <name>NAD(+)</name>
        <dbReference type="ChEBI" id="CHEBI:57540"/>
    </ligand>
</feature>
<dbReference type="PIRSF" id="PIRSF000350">
    <property type="entry name" value="Mercury_reductase_MerA"/>
    <property type="match status" value="1"/>
</dbReference>
<evidence type="ECO:0000313" key="14">
    <source>
        <dbReference type="Proteomes" id="UP000240653"/>
    </source>
</evidence>